<reference evidence="4" key="1">
    <citation type="journal article" date="2013" name="Science">
        <title>Comparative analysis of bat genomes provides insight into the evolution of flight and immunity.</title>
        <authorList>
            <person name="Zhang G."/>
            <person name="Cowled C."/>
            <person name="Shi Z."/>
            <person name="Huang Z."/>
            <person name="Bishop-Lilly K.A."/>
            <person name="Fang X."/>
            <person name="Wynne J.W."/>
            <person name="Xiong Z."/>
            <person name="Baker M.L."/>
            <person name="Zhao W."/>
            <person name="Tachedjian M."/>
            <person name="Zhu Y."/>
            <person name="Zhou P."/>
            <person name="Jiang X."/>
            <person name="Ng J."/>
            <person name="Yang L."/>
            <person name="Wu L."/>
            <person name="Xiao J."/>
            <person name="Feng Y."/>
            <person name="Chen Y."/>
            <person name="Sun X."/>
            <person name="Zhang Y."/>
            <person name="Marsh G.A."/>
            <person name="Crameri G."/>
            <person name="Broder C.C."/>
            <person name="Frey K.G."/>
            <person name="Wang L.F."/>
            <person name="Wang J."/>
        </authorList>
    </citation>
    <scope>NUCLEOTIDE SEQUENCE [LARGE SCALE GENOMIC DNA]</scope>
</reference>
<feature type="domain" description="Ig-like" evidence="2">
    <location>
        <begin position="22"/>
        <end position="120"/>
    </location>
</feature>
<evidence type="ECO:0000313" key="4">
    <source>
        <dbReference type="Proteomes" id="UP000010556"/>
    </source>
</evidence>
<keyword evidence="4" id="KW-1185">Reference proteome</keyword>
<evidence type="ECO:0000259" key="2">
    <source>
        <dbReference type="PROSITE" id="PS50835"/>
    </source>
</evidence>
<dbReference type="InterPro" id="IPR036179">
    <property type="entry name" value="Ig-like_dom_sf"/>
</dbReference>
<dbReference type="InterPro" id="IPR007110">
    <property type="entry name" value="Ig-like_dom"/>
</dbReference>
<dbReference type="Proteomes" id="UP000010556">
    <property type="component" value="Unassembled WGS sequence"/>
</dbReference>
<dbReference type="SMART" id="SM00409">
    <property type="entry name" value="IG"/>
    <property type="match status" value="1"/>
</dbReference>
<dbReference type="SMART" id="SM00406">
    <property type="entry name" value="IGv"/>
    <property type="match status" value="1"/>
</dbReference>
<accession>L5MLR7</accession>
<dbReference type="Gene3D" id="2.60.40.10">
    <property type="entry name" value="Immunoglobulins"/>
    <property type="match status" value="1"/>
</dbReference>
<dbReference type="InterPro" id="IPR050150">
    <property type="entry name" value="IgV_Light_Chain"/>
</dbReference>
<dbReference type="AlphaFoldDB" id="L5MLR7"/>
<sequence>MAWAPLLLMLLSHGTGSLSQQPEVTQLPSLSASLGATARLTCTLSRAVTDGHYPHWIQQKPGQAPTTLIYNTNNRHSWTPARFSGSIQGGKAALTLSGAQPEDEAMYYCTCFTATVRTVTGAGGEVGQKHKAQCSPCFWGPLCCSRGCVPLGWL</sequence>
<dbReference type="PANTHER" id="PTHR23267">
    <property type="entry name" value="IMMUNOGLOBULIN LIGHT CHAIN"/>
    <property type="match status" value="1"/>
</dbReference>
<proteinExistence type="predicted"/>
<evidence type="ECO:0000256" key="1">
    <source>
        <dbReference type="SAM" id="SignalP"/>
    </source>
</evidence>
<dbReference type="EMBL" id="KB098222">
    <property type="protein sequence ID" value="ELK38743.1"/>
    <property type="molecule type" value="Genomic_DNA"/>
</dbReference>
<feature type="chain" id="PRO_5003971291" evidence="1">
    <location>
        <begin position="20"/>
        <end position="154"/>
    </location>
</feature>
<dbReference type="Pfam" id="PF07686">
    <property type="entry name" value="V-set"/>
    <property type="match status" value="1"/>
</dbReference>
<name>L5MLR7_MYODS</name>
<dbReference type="InterPro" id="IPR003599">
    <property type="entry name" value="Ig_sub"/>
</dbReference>
<dbReference type="PROSITE" id="PS50835">
    <property type="entry name" value="IG_LIKE"/>
    <property type="match status" value="1"/>
</dbReference>
<dbReference type="InterPro" id="IPR013106">
    <property type="entry name" value="Ig_V-set"/>
</dbReference>
<dbReference type="InterPro" id="IPR013783">
    <property type="entry name" value="Ig-like_fold"/>
</dbReference>
<keyword evidence="1" id="KW-0732">Signal</keyword>
<gene>
    <name evidence="3" type="ORF">MDA_GLEAN10000168</name>
</gene>
<evidence type="ECO:0000313" key="3">
    <source>
        <dbReference type="EMBL" id="ELK38743.1"/>
    </source>
</evidence>
<feature type="signal peptide" evidence="1">
    <location>
        <begin position="1"/>
        <end position="19"/>
    </location>
</feature>
<dbReference type="SUPFAM" id="SSF48726">
    <property type="entry name" value="Immunoglobulin"/>
    <property type="match status" value="1"/>
</dbReference>
<protein>
    <submittedName>
        <fullName evidence="3">Ig lambda chain V region 4A</fullName>
    </submittedName>
</protein>
<organism evidence="3 4">
    <name type="scientific">Myotis davidii</name>
    <name type="common">David's myotis</name>
    <dbReference type="NCBI Taxonomy" id="225400"/>
    <lineage>
        <taxon>Eukaryota</taxon>
        <taxon>Metazoa</taxon>
        <taxon>Chordata</taxon>
        <taxon>Craniata</taxon>
        <taxon>Vertebrata</taxon>
        <taxon>Euteleostomi</taxon>
        <taxon>Mammalia</taxon>
        <taxon>Eutheria</taxon>
        <taxon>Laurasiatheria</taxon>
        <taxon>Chiroptera</taxon>
        <taxon>Yangochiroptera</taxon>
        <taxon>Vespertilionidae</taxon>
        <taxon>Myotis</taxon>
    </lineage>
</organism>